<comment type="caution">
    <text evidence="3">The sequence shown here is derived from an EMBL/GenBank/DDBJ whole genome shotgun (WGS) entry which is preliminary data.</text>
</comment>
<organism evidence="3 6">
    <name type="scientific">Didymodactylos carnosus</name>
    <dbReference type="NCBI Taxonomy" id="1234261"/>
    <lineage>
        <taxon>Eukaryota</taxon>
        <taxon>Metazoa</taxon>
        <taxon>Spiralia</taxon>
        <taxon>Gnathifera</taxon>
        <taxon>Rotifera</taxon>
        <taxon>Eurotatoria</taxon>
        <taxon>Bdelloidea</taxon>
        <taxon>Philodinida</taxon>
        <taxon>Philodinidae</taxon>
        <taxon>Didymodactylos</taxon>
    </lineage>
</organism>
<dbReference type="Proteomes" id="UP000663829">
    <property type="component" value="Unassembled WGS sequence"/>
</dbReference>
<evidence type="ECO:0000313" key="2">
    <source>
        <dbReference type="EMBL" id="CAF1343579.1"/>
    </source>
</evidence>
<sequence>MMHDYLSKHPLPQRSTLLTAPDDDDWPPGTDTWGITLPSSPSFFEQLNAVIARHQAKRQTVPTPSSRLVHVTRDLADQVFEKIVLE</sequence>
<dbReference type="EMBL" id="CAJNOQ010057576">
    <property type="protein sequence ID" value="CAF1664346.1"/>
    <property type="molecule type" value="Genomic_DNA"/>
</dbReference>
<evidence type="ECO:0000313" key="5">
    <source>
        <dbReference type="EMBL" id="CAF4620065.1"/>
    </source>
</evidence>
<evidence type="ECO:0000313" key="3">
    <source>
        <dbReference type="EMBL" id="CAF1664346.1"/>
    </source>
</evidence>
<reference evidence="3" key="1">
    <citation type="submission" date="2021-02" db="EMBL/GenBank/DDBJ databases">
        <authorList>
            <person name="Nowell W R."/>
        </authorList>
    </citation>
    <scope>NUCLEOTIDE SEQUENCE</scope>
</reference>
<keyword evidence="6" id="KW-1185">Reference proteome</keyword>
<gene>
    <name evidence="3" type="ORF">GPM918_LOCUS46093</name>
    <name evidence="2" type="ORF">OVA965_LOCUS30461</name>
    <name evidence="5" type="ORF">SRO942_LOCUS49507</name>
    <name evidence="4" type="ORF">TMI583_LOCUS31262</name>
</gene>
<dbReference type="Proteomes" id="UP000682733">
    <property type="component" value="Unassembled WGS sequence"/>
</dbReference>
<dbReference type="Proteomes" id="UP000681722">
    <property type="component" value="Unassembled WGS sequence"/>
</dbReference>
<proteinExistence type="predicted"/>
<dbReference type="EMBL" id="CAJNOK010022152">
    <property type="protein sequence ID" value="CAF1343579.1"/>
    <property type="molecule type" value="Genomic_DNA"/>
</dbReference>
<dbReference type="EMBL" id="CAJOBC010133227">
    <property type="protein sequence ID" value="CAF4620065.1"/>
    <property type="molecule type" value="Genomic_DNA"/>
</dbReference>
<feature type="region of interest" description="Disordered" evidence="1">
    <location>
        <begin position="1"/>
        <end position="31"/>
    </location>
</feature>
<dbReference type="AlphaFoldDB" id="A0A816FQ77"/>
<dbReference type="Proteomes" id="UP000677228">
    <property type="component" value="Unassembled WGS sequence"/>
</dbReference>
<evidence type="ECO:0000256" key="1">
    <source>
        <dbReference type="SAM" id="MobiDB-lite"/>
    </source>
</evidence>
<evidence type="ECO:0000313" key="4">
    <source>
        <dbReference type="EMBL" id="CAF4154637.1"/>
    </source>
</evidence>
<evidence type="ECO:0000313" key="6">
    <source>
        <dbReference type="Proteomes" id="UP000663829"/>
    </source>
</evidence>
<name>A0A816FQ77_9BILA</name>
<protein>
    <submittedName>
        <fullName evidence="3">Uncharacterized protein</fullName>
    </submittedName>
</protein>
<accession>A0A816FQ77</accession>
<dbReference type="EMBL" id="CAJOBA010043781">
    <property type="protein sequence ID" value="CAF4154637.1"/>
    <property type="molecule type" value="Genomic_DNA"/>
</dbReference>